<dbReference type="eggNOG" id="COG3437">
    <property type="taxonomic scope" value="Bacteria"/>
</dbReference>
<dbReference type="PROSITE" id="PS50110">
    <property type="entry name" value="RESPONSE_REGULATORY"/>
    <property type="match status" value="1"/>
</dbReference>
<evidence type="ECO:0000256" key="3">
    <source>
        <dbReference type="PROSITE-ProRule" id="PRU00169"/>
    </source>
</evidence>
<dbReference type="InParanoid" id="B4D6V4"/>
<dbReference type="SUPFAM" id="SSF52172">
    <property type="entry name" value="CheY-like"/>
    <property type="match status" value="1"/>
</dbReference>
<reference evidence="5 6" key="1">
    <citation type="journal article" date="2011" name="J. Bacteriol.">
        <title>Genome sequence of Chthoniobacter flavus Ellin428, an aerobic heterotrophic soil bacterium.</title>
        <authorList>
            <person name="Kant R."/>
            <person name="van Passel M.W."/>
            <person name="Palva A."/>
            <person name="Lucas S."/>
            <person name="Lapidus A."/>
            <person name="Glavina Del Rio T."/>
            <person name="Dalin E."/>
            <person name="Tice H."/>
            <person name="Bruce D."/>
            <person name="Goodwin L."/>
            <person name="Pitluck S."/>
            <person name="Larimer F.W."/>
            <person name="Land M.L."/>
            <person name="Hauser L."/>
            <person name="Sangwan P."/>
            <person name="de Vos W.M."/>
            <person name="Janssen P.H."/>
            <person name="Smidt H."/>
        </authorList>
    </citation>
    <scope>NUCLEOTIDE SEQUENCE [LARGE SCALE GENOMIC DNA]</scope>
    <source>
        <strain evidence="5 6">Ellin428</strain>
    </source>
</reference>
<dbReference type="PANTHER" id="PTHR45339">
    <property type="entry name" value="HYBRID SIGNAL TRANSDUCTION HISTIDINE KINASE J"/>
    <property type="match status" value="1"/>
</dbReference>
<dbReference type="AlphaFoldDB" id="B4D6V4"/>
<dbReference type="PANTHER" id="PTHR45339:SF1">
    <property type="entry name" value="HYBRID SIGNAL TRANSDUCTION HISTIDINE KINASE J"/>
    <property type="match status" value="1"/>
</dbReference>
<dbReference type="RefSeq" id="WP_006981965.1">
    <property type="nucleotide sequence ID" value="NZ_ABVL01000016.1"/>
</dbReference>
<dbReference type="SMART" id="SM00448">
    <property type="entry name" value="REC"/>
    <property type="match status" value="1"/>
</dbReference>
<comment type="caution">
    <text evidence="5">The sequence shown here is derived from an EMBL/GenBank/DDBJ whole genome shotgun (WGS) entry which is preliminary data.</text>
</comment>
<dbReference type="GO" id="GO:0000160">
    <property type="term" value="P:phosphorelay signal transduction system"/>
    <property type="evidence" value="ECO:0007669"/>
    <property type="project" value="UniProtKB-KW"/>
</dbReference>
<evidence type="ECO:0000313" key="6">
    <source>
        <dbReference type="Proteomes" id="UP000005824"/>
    </source>
</evidence>
<dbReference type="EMBL" id="ABVL01000016">
    <property type="protein sequence ID" value="EDY17905.1"/>
    <property type="molecule type" value="Genomic_DNA"/>
</dbReference>
<keyword evidence="1 3" id="KW-0597">Phosphoprotein</keyword>
<proteinExistence type="predicted"/>
<evidence type="ECO:0000256" key="1">
    <source>
        <dbReference type="ARBA" id="ARBA00022553"/>
    </source>
</evidence>
<feature type="domain" description="Response regulatory" evidence="4">
    <location>
        <begin position="5"/>
        <end position="121"/>
    </location>
</feature>
<evidence type="ECO:0000313" key="5">
    <source>
        <dbReference type="EMBL" id="EDY17905.1"/>
    </source>
</evidence>
<feature type="modified residue" description="4-aspartylphosphate" evidence="3">
    <location>
        <position position="54"/>
    </location>
</feature>
<accession>B4D6V4</accession>
<dbReference type="Gene3D" id="3.40.50.2300">
    <property type="match status" value="1"/>
</dbReference>
<evidence type="ECO:0000259" key="4">
    <source>
        <dbReference type="PROSITE" id="PS50110"/>
    </source>
</evidence>
<dbReference type="InterPro" id="IPR011006">
    <property type="entry name" value="CheY-like_superfamily"/>
</dbReference>
<dbReference type="InterPro" id="IPR001789">
    <property type="entry name" value="Sig_transdc_resp-reg_receiver"/>
</dbReference>
<dbReference type="Pfam" id="PF00072">
    <property type="entry name" value="Response_reg"/>
    <property type="match status" value="1"/>
</dbReference>
<dbReference type="Proteomes" id="UP000005824">
    <property type="component" value="Unassembled WGS sequence"/>
</dbReference>
<evidence type="ECO:0000256" key="2">
    <source>
        <dbReference type="ARBA" id="ARBA00023012"/>
    </source>
</evidence>
<organism evidence="5 6">
    <name type="scientific">Chthoniobacter flavus Ellin428</name>
    <dbReference type="NCBI Taxonomy" id="497964"/>
    <lineage>
        <taxon>Bacteria</taxon>
        <taxon>Pseudomonadati</taxon>
        <taxon>Verrucomicrobiota</taxon>
        <taxon>Spartobacteria</taxon>
        <taxon>Chthoniobacterales</taxon>
        <taxon>Chthoniobacteraceae</taxon>
        <taxon>Chthoniobacter</taxon>
    </lineage>
</organism>
<name>B4D6V4_9BACT</name>
<gene>
    <name evidence="5" type="ORF">CfE428DRAFT_4644</name>
</gene>
<keyword evidence="2" id="KW-0902">Two-component regulatory system</keyword>
<sequence length="133" mass="14371">MNSAHILVVDDNPTNLKLVSDVLEFDGYQILKAIDAETAQEIIEANPPDLILMDIALPGMDGLTLTRLLKANEKTRHIIIVALTAFAMKGDDAKASEAGCDGYITKPIDTRKLAGQVAEFLGPNRSPSAERPK</sequence>
<keyword evidence="6" id="KW-1185">Reference proteome</keyword>
<protein>
    <submittedName>
        <fullName evidence="5">Response regulator receiver protein</fullName>
    </submittedName>
</protein>
<dbReference type="STRING" id="497964.CfE428DRAFT_4644"/>
<dbReference type="CDD" id="cd17548">
    <property type="entry name" value="REC_DivK-like"/>
    <property type="match status" value="1"/>
</dbReference>